<keyword evidence="17" id="KW-1185">Reference proteome</keyword>
<proteinExistence type="predicted"/>
<dbReference type="RefSeq" id="WP_219501579.1">
    <property type="nucleotide sequence ID" value="NZ_JAHXDN010000002.1"/>
</dbReference>
<comment type="catalytic activity">
    <reaction evidence="1">
        <text>ATP + protein L-histidine = ADP + protein N-phospho-L-histidine.</text>
        <dbReference type="EC" id="2.7.13.3"/>
    </reaction>
</comment>
<evidence type="ECO:0000256" key="9">
    <source>
        <dbReference type="ARBA" id="ARBA00022840"/>
    </source>
</evidence>
<keyword evidence="11" id="KW-0902">Two-component regulatory system</keyword>
<evidence type="ECO:0000256" key="6">
    <source>
        <dbReference type="ARBA" id="ARBA00022692"/>
    </source>
</evidence>
<dbReference type="GO" id="GO:0005886">
    <property type="term" value="C:plasma membrane"/>
    <property type="evidence" value="ECO:0007669"/>
    <property type="project" value="UniProtKB-SubCell"/>
</dbReference>
<keyword evidence="4" id="KW-0997">Cell inner membrane</keyword>
<dbReference type="PROSITE" id="PS50109">
    <property type="entry name" value="HIS_KIN"/>
    <property type="match status" value="1"/>
</dbReference>
<dbReference type="PANTHER" id="PTHR44936:SF5">
    <property type="entry name" value="SENSOR HISTIDINE KINASE ENVZ"/>
    <property type="match status" value="1"/>
</dbReference>
<evidence type="ECO:0000259" key="15">
    <source>
        <dbReference type="PROSITE" id="PS50885"/>
    </source>
</evidence>
<evidence type="ECO:0000313" key="17">
    <source>
        <dbReference type="Proteomes" id="UP001138661"/>
    </source>
</evidence>
<dbReference type="CDD" id="cd00082">
    <property type="entry name" value="HisKA"/>
    <property type="match status" value="1"/>
</dbReference>
<keyword evidence="12 13" id="KW-0472">Membrane</keyword>
<dbReference type="PANTHER" id="PTHR44936">
    <property type="entry name" value="SENSOR PROTEIN CREC"/>
    <property type="match status" value="1"/>
</dbReference>
<dbReference type="EC" id="2.7.13.3" evidence="3"/>
<comment type="caution">
    <text evidence="16">The sequence shown here is derived from an EMBL/GenBank/DDBJ whole genome shotgun (WGS) entry which is preliminary data.</text>
</comment>
<keyword evidence="9" id="KW-0067">ATP-binding</keyword>
<evidence type="ECO:0000259" key="14">
    <source>
        <dbReference type="PROSITE" id="PS50109"/>
    </source>
</evidence>
<dbReference type="InterPro" id="IPR003661">
    <property type="entry name" value="HisK_dim/P_dom"/>
</dbReference>
<keyword evidence="6 13" id="KW-0812">Transmembrane</keyword>
<evidence type="ECO:0000256" key="11">
    <source>
        <dbReference type="ARBA" id="ARBA00023012"/>
    </source>
</evidence>
<evidence type="ECO:0000256" key="3">
    <source>
        <dbReference type="ARBA" id="ARBA00012438"/>
    </source>
</evidence>
<sequence>MSFVWLKHYMPRSLYARAVLILLLPVVFLQLVVTVLFLTRHFEDVTQQMTDTVARELRLVLDIIDRAPDRGSVGTRVIEQASQLAITATPVDRAAVPAENMRDWFDFSGRVIVSRLPGEGMRIMAIDLTEYRRVNVYCDTRFGPVKISFDRRRISASNPHQLFVNMLFFGGLITVIAILYLRNQLRPIKRLARASEAFGRGRHEPYTPSGALEVRAAGNAFLDMRNRIERQIEQRTLMLSGVSHDLRTPLTRMRLSLSMLEDEERALLEQDVDDMQNMLDAFLNFVKGAGEGEPEAVDPHALVASVVEDARRAGRKVTLRPSEGDGEGTVKLNAATMRRALDNLISNAVRYGAHAEVSVMLSDKTLRIRVEDDGPGIPEDRRAEATRPFTRLDPARNQDKGGSVGLGLAIATDIARAHGGVLRLSTSDRLGGLRADIVIAR</sequence>
<dbReference type="AlphaFoldDB" id="A0A9X1FUF7"/>
<feature type="transmembrane region" description="Helical" evidence="13">
    <location>
        <begin position="162"/>
        <end position="181"/>
    </location>
</feature>
<evidence type="ECO:0000256" key="12">
    <source>
        <dbReference type="ARBA" id="ARBA00023136"/>
    </source>
</evidence>
<dbReference type="InterPro" id="IPR050980">
    <property type="entry name" value="2C_sensor_his_kinase"/>
</dbReference>
<evidence type="ECO:0000256" key="13">
    <source>
        <dbReference type="SAM" id="Phobius"/>
    </source>
</evidence>
<keyword evidence="8" id="KW-0418">Kinase</keyword>
<keyword evidence="7" id="KW-0547">Nucleotide-binding</keyword>
<dbReference type="EMBL" id="JAHXDN010000002">
    <property type="protein sequence ID" value="MBW4708125.1"/>
    <property type="molecule type" value="Genomic_DNA"/>
</dbReference>
<reference evidence="16" key="1">
    <citation type="submission" date="2021-07" db="EMBL/GenBank/DDBJ databases">
        <title>Roseobacter insulae sp. nov., isolated from a tidal flat.</title>
        <authorList>
            <person name="Park S."/>
            <person name="Yoon J.-H."/>
        </authorList>
    </citation>
    <scope>NUCLEOTIDE SEQUENCE</scope>
    <source>
        <strain evidence="16">YSTF-M11</strain>
    </source>
</reference>
<dbReference type="SMART" id="SM00388">
    <property type="entry name" value="HisKA"/>
    <property type="match status" value="1"/>
</dbReference>
<keyword evidence="5" id="KW-0808">Transferase</keyword>
<accession>A0A9X1FUF7</accession>
<dbReference type="InterPro" id="IPR005467">
    <property type="entry name" value="His_kinase_dom"/>
</dbReference>
<dbReference type="SMART" id="SM00304">
    <property type="entry name" value="HAMP"/>
    <property type="match status" value="1"/>
</dbReference>
<feature type="transmembrane region" description="Helical" evidence="13">
    <location>
        <begin position="14"/>
        <end position="39"/>
    </location>
</feature>
<protein>
    <recommendedName>
        <fullName evidence="3">histidine kinase</fullName>
        <ecNumber evidence="3">2.7.13.3</ecNumber>
    </recommendedName>
</protein>
<dbReference type="Pfam" id="PF00512">
    <property type="entry name" value="HisKA"/>
    <property type="match status" value="1"/>
</dbReference>
<dbReference type="GO" id="GO:0005524">
    <property type="term" value="F:ATP binding"/>
    <property type="evidence" value="ECO:0007669"/>
    <property type="project" value="UniProtKB-KW"/>
</dbReference>
<evidence type="ECO:0000256" key="10">
    <source>
        <dbReference type="ARBA" id="ARBA00022989"/>
    </source>
</evidence>
<dbReference type="SMART" id="SM00387">
    <property type="entry name" value="HATPase_c"/>
    <property type="match status" value="1"/>
</dbReference>
<evidence type="ECO:0000313" key="16">
    <source>
        <dbReference type="EMBL" id="MBW4708125.1"/>
    </source>
</evidence>
<evidence type="ECO:0000256" key="1">
    <source>
        <dbReference type="ARBA" id="ARBA00000085"/>
    </source>
</evidence>
<dbReference type="PROSITE" id="PS50885">
    <property type="entry name" value="HAMP"/>
    <property type="match status" value="1"/>
</dbReference>
<evidence type="ECO:0000256" key="7">
    <source>
        <dbReference type="ARBA" id="ARBA00022741"/>
    </source>
</evidence>
<feature type="domain" description="HAMP" evidence="15">
    <location>
        <begin position="182"/>
        <end position="233"/>
    </location>
</feature>
<organism evidence="16 17">
    <name type="scientific">Roseobacter insulae</name>
    <dbReference type="NCBI Taxonomy" id="2859783"/>
    <lineage>
        <taxon>Bacteria</taxon>
        <taxon>Pseudomonadati</taxon>
        <taxon>Pseudomonadota</taxon>
        <taxon>Alphaproteobacteria</taxon>
        <taxon>Rhodobacterales</taxon>
        <taxon>Roseobacteraceae</taxon>
        <taxon>Roseobacter</taxon>
    </lineage>
</organism>
<dbReference type="Pfam" id="PF00672">
    <property type="entry name" value="HAMP"/>
    <property type="match status" value="1"/>
</dbReference>
<evidence type="ECO:0000256" key="4">
    <source>
        <dbReference type="ARBA" id="ARBA00022519"/>
    </source>
</evidence>
<keyword evidence="10 13" id="KW-1133">Transmembrane helix</keyword>
<dbReference type="InterPro" id="IPR003594">
    <property type="entry name" value="HATPase_dom"/>
</dbReference>
<evidence type="ECO:0000256" key="5">
    <source>
        <dbReference type="ARBA" id="ARBA00022679"/>
    </source>
</evidence>
<feature type="domain" description="Histidine kinase" evidence="14">
    <location>
        <begin position="241"/>
        <end position="441"/>
    </location>
</feature>
<dbReference type="Proteomes" id="UP001138661">
    <property type="component" value="Unassembled WGS sequence"/>
</dbReference>
<keyword evidence="4" id="KW-1003">Cell membrane</keyword>
<evidence type="ECO:0000256" key="8">
    <source>
        <dbReference type="ARBA" id="ARBA00022777"/>
    </source>
</evidence>
<dbReference type="InterPro" id="IPR003660">
    <property type="entry name" value="HAMP_dom"/>
</dbReference>
<dbReference type="GO" id="GO:0000155">
    <property type="term" value="F:phosphorelay sensor kinase activity"/>
    <property type="evidence" value="ECO:0007669"/>
    <property type="project" value="InterPro"/>
</dbReference>
<evidence type="ECO:0000256" key="2">
    <source>
        <dbReference type="ARBA" id="ARBA00004429"/>
    </source>
</evidence>
<name>A0A9X1FUF7_9RHOB</name>
<comment type="subcellular location">
    <subcellularLocation>
        <location evidence="2">Cell inner membrane</location>
        <topology evidence="2">Multi-pass membrane protein</topology>
    </subcellularLocation>
</comment>
<gene>
    <name evidence="16" type="ORF">KX928_10035</name>
</gene>
<dbReference type="Pfam" id="PF02518">
    <property type="entry name" value="HATPase_c"/>
    <property type="match status" value="1"/>
</dbReference>